<keyword evidence="2" id="KW-1185">Reference proteome</keyword>
<accession>A0AAV2FEZ1</accession>
<dbReference type="EMBL" id="OZ034819">
    <property type="protein sequence ID" value="CAL1396582.1"/>
    <property type="molecule type" value="Genomic_DNA"/>
</dbReference>
<proteinExistence type="predicted"/>
<protein>
    <submittedName>
        <fullName evidence="1">Uncharacterized protein</fullName>
    </submittedName>
</protein>
<name>A0AAV2FEZ1_9ROSI</name>
<evidence type="ECO:0000313" key="1">
    <source>
        <dbReference type="EMBL" id="CAL1396582.1"/>
    </source>
</evidence>
<dbReference type="Proteomes" id="UP001497516">
    <property type="component" value="Chromosome 6"/>
</dbReference>
<reference evidence="1 2" key="1">
    <citation type="submission" date="2024-04" db="EMBL/GenBank/DDBJ databases">
        <authorList>
            <person name="Fracassetti M."/>
        </authorList>
    </citation>
    <scope>NUCLEOTIDE SEQUENCE [LARGE SCALE GENOMIC DNA]</scope>
</reference>
<organism evidence="1 2">
    <name type="scientific">Linum trigynum</name>
    <dbReference type="NCBI Taxonomy" id="586398"/>
    <lineage>
        <taxon>Eukaryota</taxon>
        <taxon>Viridiplantae</taxon>
        <taxon>Streptophyta</taxon>
        <taxon>Embryophyta</taxon>
        <taxon>Tracheophyta</taxon>
        <taxon>Spermatophyta</taxon>
        <taxon>Magnoliopsida</taxon>
        <taxon>eudicotyledons</taxon>
        <taxon>Gunneridae</taxon>
        <taxon>Pentapetalae</taxon>
        <taxon>rosids</taxon>
        <taxon>fabids</taxon>
        <taxon>Malpighiales</taxon>
        <taxon>Linaceae</taxon>
        <taxon>Linum</taxon>
    </lineage>
</organism>
<gene>
    <name evidence="1" type="ORF">LTRI10_LOCUS36940</name>
</gene>
<dbReference type="AlphaFoldDB" id="A0AAV2FEZ1"/>
<sequence length="135" mass="14608">MPTLPLLRCCNSAASPAGTPRRLLRQGGGCSVGRGTSAPGAEREVLAAAGMESELISRSPGRRSDCFLSTGPWRPPLFELRKTTMGHCNAPARPRGFSFWRYCGSASSFDLIASTTACWRYSDMTRSFLRTSLSV</sequence>
<evidence type="ECO:0000313" key="2">
    <source>
        <dbReference type="Proteomes" id="UP001497516"/>
    </source>
</evidence>